<evidence type="ECO:0000313" key="3">
    <source>
        <dbReference type="EMBL" id="ERG90563.1"/>
    </source>
</evidence>
<dbReference type="PANTHER" id="PTHR43165:SF1">
    <property type="entry name" value="PHOSPHODIESTERASE MJ0936"/>
    <property type="match status" value="1"/>
</dbReference>
<dbReference type="InterPro" id="IPR000979">
    <property type="entry name" value="Phosphodiesterase_MJ0936/Vps29"/>
</dbReference>
<dbReference type="EC" id="3.1.4.-" evidence="1"/>
<feature type="domain" description="Calcineurin-like phosphoesterase" evidence="2">
    <location>
        <begin position="1"/>
        <end position="166"/>
    </location>
</feature>
<evidence type="ECO:0000259" key="2">
    <source>
        <dbReference type="Pfam" id="PF12850"/>
    </source>
</evidence>
<organism evidence="3 4">
    <name type="scientific">Haloquadratum walsbyi J07HQW1</name>
    <dbReference type="NCBI Taxonomy" id="1238424"/>
    <lineage>
        <taxon>Archaea</taxon>
        <taxon>Methanobacteriati</taxon>
        <taxon>Methanobacteriota</taxon>
        <taxon>Stenosarchaea group</taxon>
        <taxon>Halobacteria</taxon>
        <taxon>Halobacteriales</taxon>
        <taxon>Haloferacaceae</taxon>
        <taxon>Haloquadratum</taxon>
    </lineage>
</organism>
<accession>U1N2I3</accession>
<evidence type="ECO:0000313" key="4">
    <source>
        <dbReference type="Proteomes" id="UP000030649"/>
    </source>
</evidence>
<dbReference type="Proteomes" id="UP000030649">
    <property type="component" value="Unassembled WGS sequence"/>
</dbReference>
<keyword evidence="1" id="KW-0479">Metal-binding</keyword>
<protein>
    <recommendedName>
        <fullName evidence="1">Phosphoesterase</fullName>
        <ecNumber evidence="1">3.1.4.-</ecNumber>
    </recommendedName>
</protein>
<dbReference type="STRING" id="1238424.J07HQW1_00587"/>
<name>U1N2I3_9EURY</name>
<dbReference type="Gene3D" id="3.60.21.10">
    <property type="match status" value="1"/>
</dbReference>
<gene>
    <name evidence="3" type="ORF">J07HQW1_00587</name>
</gene>
<dbReference type="NCBIfam" id="TIGR00040">
    <property type="entry name" value="yfcE"/>
    <property type="match status" value="1"/>
</dbReference>
<reference evidence="3 4" key="1">
    <citation type="journal article" date="2013" name="PLoS ONE">
        <title>Assembly-driven community genomics of a hypersaline microbial ecosystem.</title>
        <authorList>
            <person name="Podell S."/>
            <person name="Ugalde J.A."/>
            <person name="Narasingarao P."/>
            <person name="Banfield J.F."/>
            <person name="Heidelberg K.B."/>
            <person name="Allen E.E."/>
        </authorList>
    </citation>
    <scope>NUCLEOTIDE SEQUENCE [LARGE SCALE GENOMIC DNA]</scope>
    <source>
        <strain evidence="4">J07HQW1</strain>
    </source>
</reference>
<dbReference type="GO" id="GO:0046872">
    <property type="term" value="F:metal ion binding"/>
    <property type="evidence" value="ECO:0007669"/>
    <property type="project" value="UniProtKB-KW"/>
</dbReference>
<dbReference type="PANTHER" id="PTHR43165">
    <property type="entry name" value="METALLOPHOSPHOESTERASE"/>
    <property type="match status" value="1"/>
</dbReference>
<dbReference type="SUPFAM" id="SSF56300">
    <property type="entry name" value="Metallo-dependent phosphatases"/>
    <property type="match status" value="1"/>
</dbReference>
<dbReference type="InterPro" id="IPR024654">
    <property type="entry name" value="Calcineurin-like_PHP_lpxH"/>
</dbReference>
<dbReference type="InterPro" id="IPR053193">
    <property type="entry name" value="MetalloPDE_YfcE-like"/>
</dbReference>
<dbReference type="Pfam" id="PF12850">
    <property type="entry name" value="Metallophos_2"/>
    <property type="match status" value="1"/>
</dbReference>
<comment type="cofactor">
    <cofactor evidence="1">
        <name>a divalent metal cation</name>
        <dbReference type="ChEBI" id="CHEBI:60240"/>
    </cofactor>
</comment>
<dbReference type="EMBL" id="KE356560">
    <property type="protein sequence ID" value="ERG90563.1"/>
    <property type="molecule type" value="Genomic_DNA"/>
</dbReference>
<dbReference type="HOGENOM" id="CLU_063749_4_1_2"/>
<sequence>MRIGCCSDTHDNLNLAQQAVETFMSADVDMIIHCGDIVSPFTASVFETGVPLHAVRGNNDGEWALASTIEGFENGSGTYHGESAHLSIETHANESSHSPVDIAVYHGTSERLVDALLGCGQYDYVLRGHTHEQTVELSDGSVHVNPGGLPISGADDAYHVAIIETDLAVSPDAVTVHDISTDDN</sequence>
<comment type="similarity">
    <text evidence="1">Belongs to the metallophosphoesterase superfamily. YfcE family.</text>
</comment>
<dbReference type="InterPro" id="IPR029052">
    <property type="entry name" value="Metallo-depent_PP-like"/>
</dbReference>
<evidence type="ECO:0000256" key="1">
    <source>
        <dbReference type="RuleBase" id="RU362039"/>
    </source>
</evidence>
<dbReference type="GO" id="GO:0016787">
    <property type="term" value="F:hydrolase activity"/>
    <property type="evidence" value="ECO:0007669"/>
    <property type="project" value="UniProtKB-UniRule"/>
</dbReference>
<dbReference type="AlphaFoldDB" id="U1N2I3"/>
<proteinExistence type="inferred from homology"/>